<dbReference type="CDD" id="cd08561">
    <property type="entry name" value="GDPD_cytoplasmic_ScUgpQ2_like"/>
    <property type="match status" value="1"/>
</dbReference>
<sequence>MPAHPYLSPVGPRVLAHRGLATEAPENTLLAFAHALAVGVTHLETDVHASRDGVAVIAHDSELERVAGRPGAVADLDARALGQLDLGGGHGMPSLDEALEAFPEARFNIDVKSAAAIAPTAEAVRRHRAEHRVLLTSFSEKRRAAAVRLAPGVASSASCARFATALLAARLGLHPVARAALAGLHAVQIPERALGIETTSPPLLRAFQGAGLEVHVWTVNDPTTMRRLLERGVDGIVTDRADLAVEVLRSLA</sequence>
<dbReference type="InterPro" id="IPR030395">
    <property type="entry name" value="GP_PDE_dom"/>
</dbReference>
<dbReference type="Pfam" id="PF03009">
    <property type="entry name" value="GDPD"/>
    <property type="match status" value="1"/>
</dbReference>
<name>A0A9E8MKQ0_9MICO</name>
<dbReference type="AlphaFoldDB" id="A0A9E8MKQ0"/>
<gene>
    <name evidence="2" type="ORF">OVN18_12355</name>
</gene>
<dbReference type="GO" id="GO:0006629">
    <property type="term" value="P:lipid metabolic process"/>
    <property type="evidence" value="ECO:0007669"/>
    <property type="project" value="InterPro"/>
</dbReference>
<dbReference type="PROSITE" id="PS51704">
    <property type="entry name" value="GP_PDE"/>
    <property type="match status" value="1"/>
</dbReference>
<dbReference type="PANTHER" id="PTHR43805">
    <property type="entry name" value="GLYCEROPHOSPHORYL DIESTER PHOSPHODIESTERASE"/>
    <property type="match status" value="1"/>
</dbReference>
<organism evidence="2 3">
    <name type="scientific">Microcella daejeonensis</name>
    <dbReference type="NCBI Taxonomy" id="2994971"/>
    <lineage>
        <taxon>Bacteria</taxon>
        <taxon>Bacillati</taxon>
        <taxon>Actinomycetota</taxon>
        <taxon>Actinomycetes</taxon>
        <taxon>Micrococcales</taxon>
        <taxon>Microbacteriaceae</taxon>
        <taxon>Microcella</taxon>
    </lineage>
</organism>
<dbReference type="EMBL" id="CP113089">
    <property type="protein sequence ID" value="WAB81312.1"/>
    <property type="molecule type" value="Genomic_DNA"/>
</dbReference>
<evidence type="ECO:0000313" key="2">
    <source>
        <dbReference type="EMBL" id="WAB81312.1"/>
    </source>
</evidence>
<protein>
    <submittedName>
        <fullName evidence="2">Glycerophosphodiester phosphodiesterase</fullName>
    </submittedName>
</protein>
<dbReference type="Proteomes" id="UP001164706">
    <property type="component" value="Chromosome"/>
</dbReference>
<dbReference type="SUPFAM" id="SSF51695">
    <property type="entry name" value="PLC-like phosphodiesterases"/>
    <property type="match status" value="1"/>
</dbReference>
<accession>A0A9E8MKQ0</accession>
<reference evidence="2" key="1">
    <citation type="submission" date="2022-11" db="EMBL/GenBank/DDBJ databases">
        <title>Description of Microcella daejonensis nov. sp, isolated from riverside soil.</title>
        <authorList>
            <person name="Molina K.M."/>
            <person name="Kim S.B."/>
        </authorList>
    </citation>
    <scope>NUCLEOTIDE SEQUENCE</scope>
    <source>
        <strain evidence="2">MMS21-STM12</strain>
    </source>
</reference>
<dbReference type="InterPro" id="IPR017946">
    <property type="entry name" value="PLC-like_Pdiesterase_TIM-brl"/>
</dbReference>
<dbReference type="KEGG" id="mdb:OVN18_12355"/>
<dbReference type="GO" id="GO:0008081">
    <property type="term" value="F:phosphoric diester hydrolase activity"/>
    <property type="evidence" value="ECO:0007669"/>
    <property type="project" value="InterPro"/>
</dbReference>
<keyword evidence="3" id="KW-1185">Reference proteome</keyword>
<dbReference type="Gene3D" id="3.20.20.190">
    <property type="entry name" value="Phosphatidylinositol (PI) phosphodiesterase"/>
    <property type="match status" value="1"/>
</dbReference>
<proteinExistence type="predicted"/>
<dbReference type="RefSeq" id="WP_267781061.1">
    <property type="nucleotide sequence ID" value="NZ_CP113089.1"/>
</dbReference>
<evidence type="ECO:0000313" key="3">
    <source>
        <dbReference type="Proteomes" id="UP001164706"/>
    </source>
</evidence>
<feature type="domain" description="GP-PDE" evidence="1">
    <location>
        <begin position="12"/>
        <end position="248"/>
    </location>
</feature>
<evidence type="ECO:0000259" key="1">
    <source>
        <dbReference type="PROSITE" id="PS51704"/>
    </source>
</evidence>
<dbReference type="PANTHER" id="PTHR43805:SF1">
    <property type="entry name" value="GP-PDE DOMAIN-CONTAINING PROTEIN"/>
    <property type="match status" value="1"/>
</dbReference>